<dbReference type="SUPFAM" id="SSF54197">
    <property type="entry name" value="HIT-like"/>
    <property type="match status" value="1"/>
</dbReference>
<dbReference type="InterPro" id="IPR011146">
    <property type="entry name" value="HIT-like"/>
</dbReference>
<accession>A0A0Q9YI05</accession>
<evidence type="ECO:0000256" key="3">
    <source>
        <dbReference type="PROSITE-ProRule" id="PRU00464"/>
    </source>
</evidence>
<dbReference type="GO" id="GO:0009117">
    <property type="term" value="P:nucleotide metabolic process"/>
    <property type="evidence" value="ECO:0007669"/>
    <property type="project" value="TreeGrafter"/>
</dbReference>
<dbReference type="AlphaFoldDB" id="A0A0Q9YI05"/>
<name>A0A0Q9YI05_9BACI</name>
<dbReference type="Pfam" id="PF01230">
    <property type="entry name" value="HIT"/>
    <property type="match status" value="1"/>
</dbReference>
<dbReference type="PROSITE" id="PS51084">
    <property type="entry name" value="HIT_2"/>
    <property type="match status" value="1"/>
</dbReference>
<organism evidence="5 6">
    <name type="scientific">Lederbergia galactosidilytica</name>
    <dbReference type="NCBI Taxonomy" id="217031"/>
    <lineage>
        <taxon>Bacteria</taxon>
        <taxon>Bacillati</taxon>
        <taxon>Bacillota</taxon>
        <taxon>Bacilli</taxon>
        <taxon>Bacillales</taxon>
        <taxon>Bacillaceae</taxon>
        <taxon>Lederbergia</taxon>
    </lineage>
</organism>
<evidence type="ECO:0000313" key="6">
    <source>
        <dbReference type="Proteomes" id="UP000053881"/>
    </source>
</evidence>
<dbReference type="Gene3D" id="3.30.428.10">
    <property type="entry name" value="HIT-like"/>
    <property type="match status" value="1"/>
</dbReference>
<comment type="caution">
    <text evidence="5">The sequence shown here is derived from an EMBL/GenBank/DDBJ whole genome shotgun (WGS) entry which is preliminary data.</text>
</comment>
<feature type="domain" description="HIT" evidence="4">
    <location>
        <begin position="5"/>
        <end position="113"/>
    </location>
</feature>
<dbReference type="CDD" id="cd01277">
    <property type="entry name" value="HINT_subgroup"/>
    <property type="match status" value="1"/>
</dbReference>
<dbReference type="InterPro" id="IPR036265">
    <property type="entry name" value="HIT-like_sf"/>
</dbReference>
<gene>
    <name evidence="5" type="ORF">ACA29_04250</name>
</gene>
<dbReference type="PRINTS" id="PR00332">
    <property type="entry name" value="HISTRIAD"/>
</dbReference>
<evidence type="ECO:0000256" key="1">
    <source>
        <dbReference type="PIRSR" id="PIRSR601310-1"/>
    </source>
</evidence>
<dbReference type="GO" id="GO:0003824">
    <property type="term" value="F:catalytic activity"/>
    <property type="evidence" value="ECO:0007669"/>
    <property type="project" value="InterPro"/>
</dbReference>
<reference evidence="5 6" key="1">
    <citation type="submission" date="2015-06" db="EMBL/GenBank/DDBJ databases">
        <title>Genome sequencing project of Bacillus galactosidilyticus PL133.</title>
        <authorList>
            <person name="Gaiero J."/>
            <person name="Nicol R."/>
            <person name="Habash M."/>
        </authorList>
    </citation>
    <scope>NUCLEOTIDE SEQUENCE [LARGE SCALE GENOMIC DNA]</scope>
    <source>
        <strain evidence="5 6">PL133</strain>
    </source>
</reference>
<evidence type="ECO:0000256" key="2">
    <source>
        <dbReference type="PIRSR" id="PIRSR601310-3"/>
    </source>
</evidence>
<dbReference type="InterPro" id="IPR019808">
    <property type="entry name" value="Histidine_triad_CS"/>
</dbReference>
<dbReference type="FunFam" id="3.30.428.10:FF:000014">
    <property type="entry name" value="Putative histidine triad (HIT) protein"/>
    <property type="match status" value="1"/>
</dbReference>
<dbReference type="PANTHER" id="PTHR46648">
    <property type="entry name" value="HIT FAMILY PROTEIN 1"/>
    <property type="match status" value="1"/>
</dbReference>
<dbReference type="Proteomes" id="UP000053881">
    <property type="component" value="Unassembled WGS sequence"/>
</dbReference>
<evidence type="ECO:0000313" key="5">
    <source>
        <dbReference type="EMBL" id="KRG16692.1"/>
    </source>
</evidence>
<dbReference type="Gene3D" id="1.20.5.1170">
    <property type="entry name" value="HIT-like"/>
    <property type="match status" value="1"/>
</dbReference>
<dbReference type="InterPro" id="IPR039384">
    <property type="entry name" value="HINT"/>
</dbReference>
<dbReference type="PANTHER" id="PTHR46648:SF1">
    <property type="entry name" value="ADENOSINE 5'-MONOPHOSPHORAMIDASE HNT1"/>
    <property type="match status" value="1"/>
</dbReference>
<dbReference type="PATRIC" id="fig|217031.4.peg.1416"/>
<proteinExistence type="predicted"/>
<feature type="active site" description="Tele-AMP-histidine intermediate" evidence="1">
    <location>
        <position position="99"/>
    </location>
</feature>
<dbReference type="EMBL" id="LGPB01000036">
    <property type="protein sequence ID" value="KRG16692.1"/>
    <property type="molecule type" value="Genomic_DNA"/>
</dbReference>
<dbReference type="InterPro" id="IPR001310">
    <property type="entry name" value="Histidine_triad_HIT"/>
</dbReference>
<protein>
    <submittedName>
        <fullName evidence="5">Protein hit</fullName>
    </submittedName>
</protein>
<dbReference type="PROSITE" id="PS00892">
    <property type="entry name" value="HIT_1"/>
    <property type="match status" value="1"/>
</dbReference>
<evidence type="ECO:0000259" key="4">
    <source>
        <dbReference type="PROSITE" id="PS51084"/>
    </source>
</evidence>
<feature type="short sequence motif" description="Histidine triad motif" evidence="2 3">
    <location>
        <begin position="97"/>
        <end position="101"/>
    </location>
</feature>
<sequence>MSDCIFCKIINGEIPSAKVFENDDVLAFLDISQVTKGHTLVIPKIHKKDVFDLEAETAEKLFSVVPAISRALRSEFDLNGLNMINNNGSFAGQEVFHYHLHLVPRYNEKDGIIQKKFISHQSEYTADDLQQIASTINQAIQP</sequence>